<dbReference type="PANTHER" id="PTHR42978">
    <property type="entry name" value="QUORUM-QUENCHING LACTONASE YTNP-RELATED-RELATED"/>
    <property type="match status" value="1"/>
</dbReference>
<dbReference type="SMART" id="SM00849">
    <property type="entry name" value="Lactamase_B"/>
    <property type="match status" value="1"/>
</dbReference>
<sequence>MIVMNKDIKIHILHTGRVIVDEALPFYKKSESKIAWTGLFRSKKHQISIPVSVYLIEHPRGLILIDTGWHINNRTHQIKNLLFQYPVNKADLPSGQAVTEQLEKLGYKSEDLDYVLLSHLHCDHADGLRLVKNAKKIMVSEEEWQAANSNKIKYLSHEWKGVNIETFELEKTGAGPFGKSFDLFGDGSVEMIWIPGHSKGLCATKVKSLNDEHYVLLASDAGYAARSWEENLTPGVVENREQAQKSLDWVKTHTINENCIEVLANHDDKVEPHIIQL</sequence>
<comment type="cofactor">
    <cofactor evidence="1">
        <name>Zn(2+)</name>
        <dbReference type="ChEBI" id="CHEBI:29105"/>
    </cofactor>
</comment>
<keyword evidence="3" id="KW-0479">Metal-binding</keyword>
<dbReference type="AlphaFoldDB" id="U2RVQ8"/>
<dbReference type="PANTHER" id="PTHR42978:SF2">
    <property type="entry name" value="102 KBASES UNSTABLE REGION: FROM 1 TO 119443"/>
    <property type="match status" value="1"/>
</dbReference>
<comment type="similarity">
    <text evidence="2">Belongs to the metallo-beta-lactamase superfamily.</text>
</comment>
<name>U2RVQ8_9BACL</name>
<evidence type="ECO:0000256" key="5">
    <source>
        <dbReference type="ARBA" id="ARBA00022833"/>
    </source>
</evidence>
<accession>U2RVQ8</accession>
<dbReference type="HOGENOM" id="CLU_030571_3_5_9"/>
<evidence type="ECO:0000256" key="3">
    <source>
        <dbReference type="ARBA" id="ARBA00022723"/>
    </source>
</evidence>
<evidence type="ECO:0000256" key="2">
    <source>
        <dbReference type="ARBA" id="ARBA00007749"/>
    </source>
</evidence>
<dbReference type="Pfam" id="PF00753">
    <property type="entry name" value="Lactamase_B"/>
    <property type="match status" value="1"/>
</dbReference>
<proteinExistence type="inferred from homology"/>
<dbReference type="InterPro" id="IPR001279">
    <property type="entry name" value="Metallo-B-lactamas"/>
</dbReference>
<gene>
    <name evidence="7" type="ORF">HMPREF1983_00978</name>
</gene>
<keyword evidence="5" id="KW-0862">Zinc</keyword>
<evidence type="ECO:0000256" key="1">
    <source>
        <dbReference type="ARBA" id="ARBA00001947"/>
    </source>
</evidence>
<evidence type="ECO:0000313" key="8">
    <source>
        <dbReference type="Proteomes" id="UP000016637"/>
    </source>
</evidence>
<dbReference type="GO" id="GO:0046872">
    <property type="term" value="F:metal ion binding"/>
    <property type="evidence" value="ECO:0007669"/>
    <property type="project" value="UniProtKB-KW"/>
</dbReference>
<dbReference type="InterPro" id="IPR036866">
    <property type="entry name" value="RibonucZ/Hydroxyglut_hydro"/>
</dbReference>
<keyword evidence="8" id="KW-1185">Reference proteome</keyword>
<comment type="caution">
    <text evidence="7">The sequence shown here is derived from an EMBL/GenBank/DDBJ whole genome shotgun (WGS) entry which is preliminary data.</text>
</comment>
<dbReference type="InterPro" id="IPR051013">
    <property type="entry name" value="MBL_superfamily_lactonases"/>
</dbReference>
<dbReference type="CDD" id="cd07729">
    <property type="entry name" value="AHL_lactonase_MBL-fold"/>
    <property type="match status" value="1"/>
</dbReference>
<protein>
    <submittedName>
        <fullName evidence="7">Metallo-beta-lactamase domain protein</fullName>
    </submittedName>
</protein>
<dbReference type="PATRIC" id="fig|1321820.3.peg.951"/>
<organism evidence="7 8">
    <name type="scientific">Gemella bergeri ATCC 700627</name>
    <dbReference type="NCBI Taxonomy" id="1321820"/>
    <lineage>
        <taxon>Bacteria</taxon>
        <taxon>Bacillati</taxon>
        <taxon>Bacillota</taxon>
        <taxon>Bacilli</taxon>
        <taxon>Bacillales</taxon>
        <taxon>Gemellaceae</taxon>
        <taxon>Gemella</taxon>
    </lineage>
</organism>
<keyword evidence="4" id="KW-0378">Hydrolase</keyword>
<dbReference type="Proteomes" id="UP000016637">
    <property type="component" value="Unassembled WGS sequence"/>
</dbReference>
<feature type="domain" description="Metallo-beta-lactamase" evidence="6">
    <location>
        <begin position="50"/>
        <end position="266"/>
    </location>
</feature>
<evidence type="ECO:0000313" key="7">
    <source>
        <dbReference type="EMBL" id="ERK57653.1"/>
    </source>
</evidence>
<dbReference type="eggNOG" id="COG0491">
    <property type="taxonomic scope" value="Bacteria"/>
</dbReference>
<dbReference type="GO" id="GO:0016787">
    <property type="term" value="F:hydrolase activity"/>
    <property type="evidence" value="ECO:0007669"/>
    <property type="project" value="UniProtKB-KW"/>
</dbReference>
<evidence type="ECO:0000256" key="4">
    <source>
        <dbReference type="ARBA" id="ARBA00022801"/>
    </source>
</evidence>
<evidence type="ECO:0000259" key="6">
    <source>
        <dbReference type="SMART" id="SM00849"/>
    </source>
</evidence>
<dbReference type="EMBL" id="AWVP01000062">
    <property type="protein sequence ID" value="ERK57653.1"/>
    <property type="molecule type" value="Genomic_DNA"/>
</dbReference>
<dbReference type="SUPFAM" id="SSF56281">
    <property type="entry name" value="Metallo-hydrolase/oxidoreductase"/>
    <property type="match status" value="1"/>
</dbReference>
<dbReference type="Gene3D" id="3.60.15.10">
    <property type="entry name" value="Ribonuclease Z/Hydroxyacylglutathione hydrolase-like"/>
    <property type="match status" value="1"/>
</dbReference>
<reference evidence="7 8" key="1">
    <citation type="submission" date="2013-08" db="EMBL/GenBank/DDBJ databases">
        <authorList>
            <person name="Weinstock G."/>
            <person name="Sodergren E."/>
            <person name="Wylie T."/>
            <person name="Fulton L."/>
            <person name="Fulton R."/>
            <person name="Fronick C."/>
            <person name="O'Laughlin M."/>
            <person name="Godfrey J."/>
            <person name="Miner T."/>
            <person name="Herter B."/>
            <person name="Appelbaum E."/>
            <person name="Cordes M."/>
            <person name="Lek S."/>
            <person name="Wollam A."/>
            <person name="Pepin K.H."/>
            <person name="Palsikar V.B."/>
            <person name="Mitreva M."/>
            <person name="Wilson R.K."/>
        </authorList>
    </citation>
    <scope>NUCLEOTIDE SEQUENCE [LARGE SCALE GENOMIC DNA]</scope>
    <source>
        <strain evidence="7 8">ATCC 700627</strain>
    </source>
</reference>